<dbReference type="RefSeq" id="WP_148597223.1">
    <property type="nucleotide sequence ID" value="NZ_CP042997.1"/>
</dbReference>
<dbReference type="Proteomes" id="UP000324233">
    <property type="component" value="Chromosome"/>
</dbReference>
<sequence length="293" mass="32757">MRPVTGNPSRREFLARSAALAGVASLAGRQASASEERPILDFPLVDLHAHLDNSSLEQVLPLGAERRVKFGIVEHAGTKENKYPTVLSNDDELLAYLEKLEGKGVYRGLQAEWTDWAGCFSPEVLSRVDYVLTDAMTFPGKGGRRVKLWEKVDEDEVGLRDHDRFMDRFVDWHVQIIETEPFDILANASWLPDALLPSYARLWTEPRIRKVVDAALKRGVAIEISASYRLPKLAFLRKAKAAGAKFSFGSNGRYPNMGKLDYCVEMARALGLKAPDMFIPGTQDQKAVVRRGK</sequence>
<dbReference type="OrthoDB" id="242352at2"/>
<name>A0A5B9WAL4_9BACT</name>
<gene>
    <name evidence="1" type="ORF">OJF2_62890</name>
</gene>
<dbReference type="SUPFAM" id="SSF89550">
    <property type="entry name" value="PHP domain-like"/>
    <property type="match status" value="1"/>
</dbReference>
<protein>
    <recommendedName>
        <fullName evidence="3">Amidohydrolase</fullName>
    </recommendedName>
</protein>
<proteinExistence type="predicted"/>
<dbReference type="PROSITE" id="PS51318">
    <property type="entry name" value="TAT"/>
    <property type="match status" value="1"/>
</dbReference>
<keyword evidence="2" id="KW-1185">Reference proteome</keyword>
<dbReference type="AlphaFoldDB" id="A0A5B9WAL4"/>
<dbReference type="InterPro" id="IPR016195">
    <property type="entry name" value="Pol/histidinol_Pase-like"/>
</dbReference>
<dbReference type="KEGG" id="agv:OJF2_62890"/>
<evidence type="ECO:0000313" key="2">
    <source>
        <dbReference type="Proteomes" id="UP000324233"/>
    </source>
</evidence>
<evidence type="ECO:0008006" key="3">
    <source>
        <dbReference type="Google" id="ProtNLM"/>
    </source>
</evidence>
<dbReference type="InterPro" id="IPR006311">
    <property type="entry name" value="TAT_signal"/>
</dbReference>
<accession>A0A5B9WAL4</accession>
<reference evidence="1 2" key="1">
    <citation type="submission" date="2019-08" db="EMBL/GenBank/DDBJ databases">
        <title>Deep-cultivation of Planctomycetes and their phenomic and genomic characterization uncovers novel biology.</title>
        <authorList>
            <person name="Wiegand S."/>
            <person name="Jogler M."/>
            <person name="Boedeker C."/>
            <person name="Pinto D."/>
            <person name="Vollmers J."/>
            <person name="Rivas-Marin E."/>
            <person name="Kohn T."/>
            <person name="Peeters S.H."/>
            <person name="Heuer A."/>
            <person name="Rast P."/>
            <person name="Oberbeckmann S."/>
            <person name="Bunk B."/>
            <person name="Jeske O."/>
            <person name="Meyerdierks A."/>
            <person name="Storesund J.E."/>
            <person name="Kallscheuer N."/>
            <person name="Luecker S."/>
            <person name="Lage O.M."/>
            <person name="Pohl T."/>
            <person name="Merkel B.J."/>
            <person name="Hornburger P."/>
            <person name="Mueller R.-W."/>
            <person name="Bruemmer F."/>
            <person name="Labrenz M."/>
            <person name="Spormann A.M."/>
            <person name="Op den Camp H."/>
            <person name="Overmann J."/>
            <person name="Amann R."/>
            <person name="Jetten M.S.M."/>
            <person name="Mascher T."/>
            <person name="Medema M.H."/>
            <person name="Devos D.P."/>
            <person name="Kaster A.-K."/>
            <person name="Ovreas L."/>
            <person name="Rohde M."/>
            <person name="Galperin M.Y."/>
            <person name="Jogler C."/>
        </authorList>
    </citation>
    <scope>NUCLEOTIDE SEQUENCE [LARGE SCALE GENOMIC DNA]</scope>
    <source>
        <strain evidence="1 2">OJF2</strain>
    </source>
</reference>
<organism evidence="1 2">
    <name type="scientific">Aquisphaera giovannonii</name>
    <dbReference type="NCBI Taxonomy" id="406548"/>
    <lineage>
        <taxon>Bacteria</taxon>
        <taxon>Pseudomonadati</taxon>
        <taxon>Planctomycetota</taxon>
        <taxon>Planctomycetia</taxon>
        <taxon>Isosphaerales</taxon>
        <taxon>Isosphaeraceae</taxon>
        <taxon>Aquisphaera</taxon>
    </lineage>
</organism>
<dbReference type="Gene3D" id="3.20.20.140">
    <property type="entry name" value="Metal-dependent hydrolases"/>
    <property type="match status" value="1"/>
</dbReference>
<dbReference type="EMBL" id="CP042997">
    <property type="protein sequence ID" value="QEH37698.1"/>
    <property type="molecule type" value="Genomic_DNA"/>
</dbReference>
<evidence type="ECO:0000313" key="1">
    <source>
        <dbReference type="EMBL" id="QEH37698.1"/>
    </source>
</evidence>